<sequence>MTWRCRLVLCWRIFGRDRVDGELGRLRRVLGGWGYQLGRPEDPLLPLTVAQLMLANGSPHLRRR</sequence>
<name>A0ABQ4EFP5_9ACTN</name>
<evidence type="ECO:0000313" key="1">
    <source>
        <dbReference type="EMBL" id="GIG93091.1"/>
    </source>
</evidence>
<protein>
    <submittedName>
        <fullName evidence="1">Uncharacterized protein</fullName>
    </submittedName>
</protein>
<gene>
    <name evidence="1" type="ORF">Pen02_80270</name>
</gene>
<reference evidence="1 2" key="1">
    <citation type="submission" date="2021-01" db="EMBL/GenBank/DDBJ databases">
        <title>Whole genome shotgun sequence of Plantactinospora endophytica NBRC 110450.</title>
        <authorList>
            <person name="Komaki H."/>
            <person name="Tamura T."/>
        </authorList>
    </citation>
    <scope>NUCLEOTIDE SEQUENCE [LARGE SCALE GENOMIC DNA]</scope>
    <source>
        <strain evidence="1 2">NBRC 110450</strain>
    </source>
</reference>
<dbReference type="EMBL" id="BONW01000051">
    <property type="protein sequence ID" value="GIG93091.1"/>
    <property type="molecule type" value="Genomic_DNA"/>
</dbReference>
<organism evidence="1 2">
    <name type="scientific">Plantactinospora endophytica</name>
    <dbReference type="NCBI Taxonomy" id="673535"/>
    <lineage>
        <taxon>Bacteria</taxon>
        <taxon>Bacillati</taxon>
        <taxon>Actinomycetota</taxon>
        <taxon>Actinomycetes</taxon>
        <taxon>Micromonosporales</taxon>
        <taxon>Micromonosporaceae</taxon>
        <taxon>Plantactinospora</taxon>
    </lineage>
</organism>
<evidence type="ECO:0000313" key="2">
    <source>
        <dbReference type="Proteomes" id="UP000646749"/>
    </source>
</evidence>
<keyword evidence="2" id="KW-1185">Reference proteome</keyword>
<proteinExistence type="predicted"/>
<accession>A0ABQ4EFP5</accession>
<dbReference type="RefSeq" id="WP_377476251.1">
    <property type="nucleotide sequence ID" value="NZ_JBHTIQ010000144.1"/>
</dbReference>
<dbReference type="Proteomes" id="UP000646749">
    <property type="component" value="Unassembled WGS sequence"/>
</dbReference>
<comment type="caution">
    <text evidence="1">The sequence shown here is derived from an EMBL/GenBank/DDBJ whole genome shotgun (WGS) entry which is preliminary data.</text>
</comment>